<dbReference type="InterPro" id="IPR001810">
    <property type="entry name" value="F-box_dom"/>
</dbReference>
<evidence type="ECO:0000259" key="1">
    <source>
        <dbReference type="Pfam" id="PF12937"/>
    </source>
</evidence>
<sequence>MADAIRLPNEILFDVFERLRDKPSNLLNSMLCCQRWHDVALTVLYSHIALDSKLHEDSPVTRFASRKIHREMVQSFHLRISQVHLMGFSISSGEAFDRLSELCELFPRLERLKTFALSFEKPAGEGFLGPSLAIVSILKSLPKTVVNLNLECDSLSIPSLEEPHICNAMSALLPRLRSLRLQIPYLCSGFLSSVFSQATLDHENDHPSNATISRRPTSSLEYLVIRLDNRPTAAHGTSTCKCFSDDESLSAASLANKLHWLFKKGAFPSLRQFSVIDRLDAIPWPQNIQWNVFKTRTISPSTTQTTTFPWCARGGSSSLFMIRDFDGDWFGSFCEVSDALEGPLSWTQSGIKTKKQVQQEQDGAWELDRSKLESRRTVVQNFGVSLRLWQHEILTEAKLLWARTMPGLEDSAPVVQVLPEGWRWVSDGLWTWTIQPVAP</sequence>
<feature type="domain" description="F-box" evidence="1">
    <location>
        <begin position="6"/>
        <end position="49"/>
    </location>
</feature>
<name>A0A2T2P0A3_CORCC</name>
<dbReference type="STRING" id="1448308.A0A2T2P0A3"/>
<dbReference type="Proteomes" id="UP000240883">
    <property type="component" value="Unassembled WGS sequence"/>
</dbReference>
<dbReference type="CDD" id="cd09917">
    <property type="entry name" value="F-box_SF"/>
    <property type="match status" value="1"/>
</dbReference>
<gene>
    <name evidence="2" type="ORF">BS50DRAFT_584636</name>
</gene>
<evidence type="ECO:0000313" key="2">
    <source>
        <dbReference type="EMBL" id="PSN71092.1"/>
    </source>
</evidence>
<reference evidence="2 3" key="1">
    <citation type="journal article" date="2018" name="Front. Microbiol.">
        <title>Genome-Wide Analysis of Corynespora cassiicola Leaf Fall Disease Putative Effectors.</title>
        <authorList>
            <person name="Lopez D."/>
            <person name="Ribeiro S."/>
            <person name="Label P."/>
            <person name="Fumanal B."/>
            <person name="Venisse J.S."/>
            <person name="Kohler A."/>
            <person name="de Oliveira R.R."/>
            <person name="Labutti K."/>
            <person name="Lipzen A."/>
            <person name="Lail K."/>
            <person name="Bauer D."/>
            <person name="Ohm R.A."/>
            <person name="Barry K.W."/>
            <person name="Spatafora J."/>
            <person name="Grigoriev I.V."/>
            <person name="Martin F.M."/>
            <person name="Pujade-Renaud V."/>
        </authorList>
    </citation>
    <scope>NUCLEOTIDE SEQUENCE [LARGE SCALE GENOMIC DNA]</scope>
    <source>
        <strain evidence="2 3">Philippines</strain>
    </source>
</reference>
<organism evidence="2 3">
    <name type="scientific">Corynespora cassiicola Philippines</name>
    <dbReference type="NCBI Taxonomy" id="1448308"/>
    <lineage>
        <taxon>Eukaryota</taxon>
        <taxon>Fungi</taxon>
        <taxon>Dikarya</taxon>
        <taxon>Ascomycota</taxon>
        <taxon>Pezizomycotina</taxon>
        <taxon>Dothideomycetes</taxon>
        <taxon>Pleosporomycetidae</taxon>
        <taxon>Pleosporales</taxon>
        <taxon>Corynesporascaceae</taxon>
        <taxon>Corynespora</taxon>
    </lineage>
</organism>
<protein>
    <recommendedName>
        <fullName evidence="1">F-box domain-containing protein</fullName>
    </recommendedName>
</protein>
<dbReference type="OrthoDB" id="4192220at2759"/>
<dbReference type="Gene3D" id="1.20.1280.50">
    <property type="match status" value="1"/>
</dbReference>
<accession>A0A2T2P0A3</accession>
<dbReference type="Pfam" id="PF12937">
    <property type="entry name" value="F-box-like"/>
    <property type="match status" value="1"/>
</dbReference>
<evidence type="ECO:0000313" key="3">
    <source>
        <dbReference type="Proteomes" id="UP000240883"/>
    </source>
</evidence>
<keyword evidence="3" id="KW-1185">Reference proteome</keyword>
<dbReference type="EMBL" id="KZ678131">
    <property type="protein sequence ID" value="PSN71092.1"/>
    <property type="molecule type" value="Genomic_DNA"/>
</dbReference>
<dbReference type="AlphaFoldDB" id="A0A2T2P0A3"/>
<proteinExistence type="predicted"/>